<feature type="non-terminal residue" evidence="5">
    <location>
        <position position="203"/>
    </location>
</feature>
<dbReference type="InterPro" id="IPR003602">
    <property type="entry name" value="Topo_IA_DNA-bd_dom"/>
</dbReference>
<protein>
    <submittedName>
        <fullName evidence="5">DNA topoisomerase I</fullName>
    </submittedName>
</protein>
<dbReference type="InterPro" id="IPR000380">
    <property type="entry name" value="Topo_IA"/>
</dbReference>
<evidence type="ECO:0000313" key="5">
    <source>
        <dbReference type="EMBL" id="EFK96429.1"/>
    </source>
</evidence>
<evidence type="ECO:0000256" key="1">
    <source>
        <dbReference type="ARBA" id="ARBA00023029"/>
    </source>
</evidence>
<dbReference type="SMART" id="SM00437">
    <property type="entry name" value="TOP1Ac"/>
    <property type="match status" value="1"/>
</dbReference>
<evidence type="ECO:0000256" key="2">
    <source>
        <dbReference type="ARBA" id="ARBA00023125"/>
    </source>
</evidence>
<dbReference type="InterPro" id="IPR013824">
    <property type="entry name" value="Topo_IA_cen_sub1"/>
</dbReference>
<dbReference type="SUPFAM" id="SSF56712">
    <property type="entry name" value="Prokaryotic type I DNA topoisomerase"/>
    <property type="match status" value="1"/>
</dbReference>
<evidence type="ECO:0000259" key="4">
    <source>
        <dbReference type="PROSITE" id="PS52039"/>
    </source>
</evidence>
<feature type="domain" description="Topo IA-type catalytic" evidence="4">
    <location>
        <begin position="1"/>
        <end position="176"/>
    </location>
</feature>
<sequence>MIDAQLLQTRVDVAVAQAVFRATGSIVTSPGFLKVYQKGTDVAEENGENLLPSLKEGDALKCQDLTTTEHETKPPARYTEASLIKVLESEGVGRPSTYASIMSTIVDRGYVRREGTTLKPTFTAMIVVQLLKDKFPDYVDTQFTSAMEESLDEIAGGEKDYLDYLKSFYLGTGGLEKQIAQQEKQIDPEQARSITFETMPEYV</sequence>
<reference evidence="5" key="2">
    <citation type="journal article" date="2011" name="Microb. Ecol.">
        <title>Taxonomic and Functional Metagenomic Profiling of the Microbial Community in the Anoxic Sediment of a Sub-saline Shallow Lake (Laguna de Carrizo, Central Spain).</title>
        <authorList>
            <person name="Ferrer M."/>
            <person name="Guazzaroni M.E."/>
            <person name="Richter M."/>
            <person name="Garcia-Salamanca A."/>
            <person name="Yarza P."/>
            <person name="Suarez-Suarez A."/>
            <person name="Solano J."/>
            <person name="Alcaide M."/>
            <person name="van Dillewijn P."/>
            <person name="Molina-Henares M.A."/>
            <person name="Lopez-Cortes N."/>
            <person name="Al-Ramahi Y."/>
            <person name="Guerrero C."/>
            <person name="Acosta A."/>
            <person name="de Eugenio L.I."/>
            <person name="Martinez V."/>
            <person name="Marques S."/>
            <person name="Rojo F."/>
            <person name="Santero E."/>
            <person name="Genilloud O."/>
            <person name="Perez-Perez J."/>
            <person name="Rossello-Mora R."/>
            <person name="Ramos J.L."/>
        </authorList>
    </citation>
    <scope>NUCLEOTIDE SEQUENCE</scope>
</reference>
<dbReference type="GO" id="GO:0006265">
    <property type="term" value="P:DNA topological change"/>
    <property type="evidence" value="ECO:0007669"/>
    <property type="project" value="InterPro"/>
</dbReference>
<keyword evidence="1" id="KW-0799">Topoisomerase</keyword>
<dbReference type="PANTHER" id="PTHR42785:SF1">
    <property type="entry name" value="DNA TOPOISOMERASE"/>
    <property type="match status" value="1"/>
</dbReference>
<dbReference type="Gene3D" id="2.70.20.10">
    <property type="entry name" value="Topoisomerase I, domain 3"/>
    <property type="match status" value="1"/>
</dbReference>
<comment type="caution">
    <text evidence="5">The sequence shown here is derived from an EMBL/GenBank/DDBJ whole genome shotgun (WGS) entry which is preliminary data.</text>
</comment>
<dbReference type="GO" id="GO:0003677">
    <property type="term" value="F:DNA binding"/>
    <property type="evidence" value="ECO:0007669"/>
    <property type="project" value="UniProtKB-KW"/>
</dbReference>
<dbReference type="EMBL" id="ADZX01000485">
    <property type="protein sequence ID" value="EFK96429.1"/>
    <property type="molecule type" value="Genomic_DNA"/>
</dbReference>
<keyword evidence="3 5" id="KW-0413">Isomerase</keyword>
<dbReference type="PROSITE" id="PS52039">
    <property type="entry name" value="TOPO_IA_2"/>
    <property type="match status" value="1"/>
</dbReference>
<dbReference type="InterPro" id="IPR023405">
    <property type="entry name" value="Topo_IA_core_domain"/>
</dbReference>
<dbReference type="GO" id="GO:0003917">
    <property type="term" value="F:DNA topoisomerase type I (single strand cut, ATP-independent) activity"/>
    <property type="evidence" value="ECO:0007669"/>
    <property type="project" value="InterPro"/>
</dbReference>
<reference evidence="5" key="1">
    <citation type="submission" date="2010-07" db="EMBL/GenBank/DDBJ databases">
        <authorList>
            <consortium name="CONSOLIDER consortium CSD2007-00005"/>
            <person name="Guazzaroni M.-E."/>
            <person name="Richter M."/>
            <person name="Garcia-Salamanca A."/>
            <person name="Yarza P."/>
            <person name="Ferrer M."/>
        </authorList>
    </citation>
    <scope>NUCLEOTIDE SEQUENCE</scope>
</reference>
<dbReference type="PANTHER" id="PTHR42785">
    <property type="entry name" value="DNA TOPOISOMERASE, TYPE IA, CORE"/>
    <property type="match status" value="1"/>
</dbReference>
<evidence type="ECO:0000256" key="3">
    <source>
        <dbReference type="ARBA" id="ARBA00023235"/>
    </source>
</evidence>
<dbReference type="Pfam" id="PF01131">
    <property type="entry name" value="Topoisom_bac"/>
    <property type="match status" value="1"/>
</dbReference>
<dbReference type="AlphaFoldDB" id="D9PJ37"/>
<gene>
    <name evidence="5" type="ORF">LDC_1546</name>
</gene>
<dbReference type="Gene3D" id="1.10.460.10">
    <property type="entry name" value="Topoisomerase I, domain 2"/>
    <property type="match status" value="1"/>
</dbReference>
<accession>D9PJ37</accession>
<dbReference type="InterPro" id="IPR013497">
    <property type="entry name" value="Topo_IA_cen"/>
</dbReference>
<organism evidence="5">
    <name type="scientific">sediment metagenome</name>
    <dbReference type="NCBI Taxonomy" id="749907"/>
    <lineage>
        <taxon>unclassified sequences</taxon>
        <taxon>metagenomes</taxon>
        <taxon>ecological metagenomes</taxon>
    </lineage>
</organism>
<proteinExistence type="predicted"/>
<dbReference type="InterPro" id="IPR013825">
    <property type="entry name" value="Topo_IA_cen_sub2"/>
</dbReference>
<name>D9PJ37_9ZZZZ</name>
<keyword evidence="2" id="KW-0238">DNA-binding</keyword>